<dbReference type="InterPro" id="IPR029039">
    <property type="entry name" value="Flavoprotein-like_sf"/>
</dbReference>
<keyword evidence="1" id="KW-0285">Flavoprotein</keyword>
<dbReference type="InterPro" id="IPR001094">
    <property type="entry name" value="Flavdoxin-like"/>
</dbReference>
<evidence type="ECO:0000259" key="6">
    <source>
        <dbReference type="PROSITE" id="PS51384"/>
    </source>
</evidence>
<evidence type="ECO:0000256" key="2">
    <source>
        <dbReference type="ARBA" id="ARBA00022643"/>
    </source>
</evidence>
<feature type="transmembrane region" description="Helical" evidence="4">
    <location>
        <begin position="186"/>
        <end position="206"/>
    </location>
</feature>
<reference evidence="7 8" key="1">
    <citation type="journal article" date="2014" name="Genome Announc.">
        <title>Complete Genome Sequence of Polychlorinated Biphenyl Degrader Comamonas testosteroni TK102 (NBRC 109938).</title>
        <authorList>
            <person name="Fukuda K."/>
            <person name="Hosoyama A."/>
            <person name="Tsuchikane K."/>
            <person name="Ohji S."/>
            <person name="Yamazoe A."/>
            <person name="Fujita N."/>
            <person name="Shintani M."/>
            <person name="Kimbara K."/>
        </authorList>
    </citation>
    <scope>NUCLEOTIDE SEQUENCE [LARGE SCALE GENOMIC DNA]</scope>
    <source>
        <strain evidence="7">TK102</strain>
    </source>
</reference>
<dbReference type="GO" id="GO:0010181">
    <property type="term" value="F:FMN binding"/>
    <property type="evidence" value="ECO:0007669"/>
    <property type="project" value="InterPro"/>
</dbReference>
<proteinExistence type="predicted"/>
<feature type="transmembrane region" description="Helical" evidence="4">
    <location>
        <begin position="145"/>
        <end position="165"/>
    </location>
</feature>
<dbReference type="InterPro" id="IPR017938">
    <property type="entry name" value="Riboflavin_synthase-like_b-brl"/>
</dbReference>
<dbReference type="AlphaFoldDB" id="A0A076PI57"/>
<keyword evidence="2" id="KW-0288">FMN</keyword>
<keyword evidence="4" id="KW-1133">Transmembrane helix</keyword>
<evidence type="ECO:0000256" key="4">
    <source>
        <dbReference type="SAM" id="Phobius"/>
    </source>
</evidence>
<dbReference type="InterPro" id="IPR005625">
    <property type="entry name" value="PepSY-ass_TM"/>
</dbReference>
<evidence type="ECO:0000313" key="8">
    <source>
        <dbReference type="Proteomes" id="UP000028782"/>
    </source>
</evidence>
<evidence type="ECO:0000256" key="1">
    <source>
        <dbReference type="ARBA" id="ARBA00022630"/>
    </source>
</evidence>
<dbReference type="Pfam" id="PF03929">
    <property type="entry name" value="PepSY_TM"/>
    <property type="match status" value="1"/>
</dbReference>
<keyword evidence="3" id="KW-0249">Electron transport</keyword>
<feature type="domain" description="FAD-binding FR-type" evidence="6">
    <location>
        <begin position="544"/>
        <end position="718"/>
    </location>
</feature>
<dbReference type="SUPFAM" id="SSF52218">
    <property type="entry name" value="Flavoproteins"/>
    <property type="match status" value="1"/>
</dbReference>
<feature type="domain" description="Flavodoxin-like" evidence="5">
    <location>
        <begin position="390"/>
        <end position="528"/>
    </location>
</feature>
<dbReference type="PRINTS" id="PR00369">
    <property type="entry name" value="FLAVODOXIN"/>
</dbReference>
<dbReference type="Gene3D" id="3.40.50.80">
    <property type="entry name" value="Nucleotide-binding domain of ferredoxin-NADP reductase (FNR) module"/>
    <property type="match status" value="1"/>
</dbReference>
<dbReference type="PANTHER" id="PTHR34219">
    <property type="entry name" value="IRON-REGULATED INNER MEMBRANE PROTEIN-RELATED"/>
    <property type="match status" value="1"/>
</dbReference>
<sequence length="856" mass="93907">MPSFKQLWFQLHWFVGITAGTVLIVLGLSGAVFSFHEEILDWLNPGTARVQARSDQAPMTPAQLLQTLRAQGEERVVQRITVHSEAGRSAQISFKPLKGQRRGETVFVNPYTAAQLPPQKGAQFFEWAQRLHRWLLLSRDDGKPITGTLAGLLVLLSLSGLYLRWPRKPMDWRSWLWLDMRLKGRSFLWNLHAVAGTLALLVYLVLAPTGMYWAFDGLRRTVDTWAGVPPRAAAATSAKPGREPAEPTPDLTSAWQSFQHLAPGWQFAQLRLPERTGAPVQIAWFDETAAHERARNQLRLTPEGRVQQDERYADLPVGRRAVGAIYPLHMGTYFGLPGRIIVTLAALMMPLFAITGWLLYLDRRRKTRALNGERRAWAGSSPAGQGQDSILVAYASQTGHAERLALRTAAALRDAGLATTLKPMAQLDTEQLRHHGRALFIASSFGDGEAPDSTRRFARALDAAAANPLTTLHYGLLALGDRQYTRFCGFGRALDHQLQRLAAQPIFPRIEMDGEDGKAWSAWQQMLSGHFRTARQLPDAPAAPAFAPWTLAERRLINPGSLGTPLHSLTLTPPAGLALDWRPGALVEISPRHAPQTIAAWLQQQALDGNAVVRWQGRSQPLQAALSASVLPQPGDLSADASAQAVADALQPLAARSYSVASLPADGHVRLLVRQARHDAGLGLASGWLTAYAAPGAALMLRLVDNRAFAPVDDAAAPSDVPAIFIGNGSGYAGLRGHLLARMRAGQHRNWLLFGERQQAHDGYAQAEACAWLQAGQLARADFVYSRDQAQRRYVQDGLRDAADLLRGWIDEGAVIFICGSLQGMAAGVDTVLQELLGRDPLDELIAQGRYRRDVY</sequence>
<organism evidence="7 8">
    <name type="scientific">Comamonas testosteroni TK102</name>
    <dbReference type="NCBI Taxonomy" id="1392005"/>
    <lineage>
        <taxon>Bacteria</taxon>
        <taxon>Pseudomonadati</taxon>
        <taxon>Pseudomonadota</taxon>
        <taxon>Betaproteobacteria</taxon>
        <taxon>Burkholderiales</taxon>
        <taxon>Comamonadaceae</taxon>
        <taxon>Comamonas</taxon>
    </lineage>
</organism>
<keyword evidence="3" id="KW-0813">Transport</keyword>
<evidence type="ECO:0000256" key="3">
    <source>
        <dbReference type="ARBA" id="ARBA00022982"/>
    </source>
</evidence>
<feature type="transmembrane region" description="Helical" evidence="4">
    <location>
        <begin position="12"/>
        <end position="35"/>
    </location>
</feature>
<dbReference type="PROSITE" id="PS50902">
    <property type="entry name" value="FLAVODOXIN_LIKE"/>
    <property type="match status" value="1"/>
</dbReference>
<protein>
    <submittedName>
        <fullName evidence="7">Nitric oxide synthase</fullName>
    </submittedName>
</protein>
<dbReference type="PROSITE" id="PS51384">
    <property type="entry name" value="FAD_FR"/>
    <property type="match status" value="1"/>
</dbReference>
<dbReference type="RefSeq" id="WP_043372263.1">
    <property type="nucleotide sequence ID" value="NZ_CP006704.1"/>
</dbReference>
<keyword evidence="4" id="KW-0472">Membrane</keyword>
<dbReference type="PANTHER" id="PTHR34219:SF3">
    <property type="entry name" value="BLL7967 PROTEIN"/>
    <property type="match status" value="1"/>
</dbReference>
<dbReference type="SUPFAM" id="SSF63380">
    <property type="entry name" value="Riboflavin synthase domain-like"/>
    <property type="match status" value="1"/>
</dbReference>
<dbReference type="HOGENOM" id="CLU_001570_17_4_4"/>
<accession>A0A076PI57</accession>
<dbReference type="EMBL" id="CP006704">
    <property type="protein sequence ID" value="AIJ46459.1"/>
    <property type="molecule type" value="Genomic_DNA"/>
</dbReference>
<keyword evidence="4" id="KW-0812">Transmembrane</keyword>
<feature type="transmembrane region" description="Helical" evidence="4">
    <location>
        <begin position="340"/>
        <end position="361"/>
    </location>
</feature>
<dbReference type="GO" id="GO:0016491">
    <property type="term" value="F:oxidoreductase activity"/>
    <property type="evidence" value="ECO:0007669"/>
    <property type="project" value="InterPro"/>
</dbReference>
<dbReference type="Pfam" id="PF00258">
    <property type="entry name" value="Flavodoxin_1"/>
    <property type="match status" value="1"/>
</dbReference>
<evidence type="ECO:0000313" key="7">
    <source>
        <dbReference type="EMBL" id="AIJ46459.1"/>
    </source>
</evidence>
<dbReference type="InterPro" id="IPR008254">
    <property type="entry name" value="Flavodoxin/NO_synth"/>
</dbReference>
<dbReference type="InterPro" id="IPR017927">
    <property type="entry name" value="FAD-bd_FR_type"/>
</dbReference>
<dbReference type="KEGG" id="ctes:O987_11700"/>
<dbReference type="InterPro" id="IPR039261">
    <property type="entry name" value="FNR_nucleotide-bd"/>
</dbReference>
<gene>
    <name evidence="7" type="ORF">O987_11700</name>
</gene>
<dbReference type="Proteomes" id="UP000028782">
    <property type="component" value="Chromosome"/>
</dbReference>
<evidence type="ECO:0000259" key="5">
    <source>
        <dbReference type="PROSITE" id="PS50902"/>
    </source>
</evidence>
<dbReference type="Gene3D" id="3.40.50.360">
    <property type="match status" value="1"/>
</dbReference>
<dbReference type="SUPFAM" id="SSF52343">
    <property type="entry name" value="Ferredoxin reductase-like, C-terminal NADP-linked domain"/>
    <property type="match status" value="1"/>
</dbReference>
<dbReference type="CDD" id="cd06200">
    <property type="entry name" value="SiR_like1"/>
    <property type="match status" value="1"/>
</dbReference>
<name>A0A076PI57_COMTE</name>